<evidence type="ECO:0000313" key="3">
    <source>
        <dbReference type="EMBL" id="TQV68736.1"/>
    </source>
</evidence>
<keyword evidence="4" id="KW-1185">Reference proteome</keyword>
<proteinExistence type="predicted"/>
<keyword evidence="1" id="KW-0547">Nucleotide-binding</keyword>
<reference evidence="3 4" key="1">
    <citation type="submission" date="2019-06" db="EMBL/GenBank/DDBJ databases">
        <title>A novel species of marine bacteria.</title>
        <authorList>
            <person name="Wang Y."/>
        </authorList>
    </citation>
    <scope>NUCLEOTIDE SEQUENCE [LARGE SCALE GENOMIC DNA]</scope>
    <source>
        <strain evidence="3 4">MA1-10</strain>
    </source>
</reference>
<comment type="caution">
    <text evidence="3">The sequence shown here is derived from an EMBL/GenBank/DDBJ whole genome shotgun (WGS) entry which is preliminary data.</text>
</comment>
<name>A0A545SUV3_9RHOB</name>
<dbReference type="Proteomes" id="UP000315816">
    <property type="component" value="Unassembled WGS sequence"/>
</dbReference>
<dbReference type="SUPFAM" id="SSF50447">
    <property type="entry name" value="Translation proteins"/>
    <property type="match status" value="1"/>
</dbReference>
<accession>A0A545SUV3</accession>
<dbReference type="Pfam" id="PF03144">
    <property type="entry name" value="GTP_EFTU_D2"/>
    <property type="match status" value="1"/>
</dbReference>
<feature type="domain" description="Translation elongation factor EFTu-like" evidence="2">
    <location>
        <begin position="14"/>
        <end position="58"/>
    </location>
</feature>
<dbReference type="Gene3D" id="2.40.30.10">
    <property type="entry name" value="Translation factors"/>
    <property type="match status" value="1"/>
</dbReference>
<dbReference type="GO" id="GO:0005525">
    <property type="term" value="F:GTP binding"/>
    <property type="evidence" value="ECO:0007669"/>
    <property type="project" value="UniProtKB-KW"/>
</dbReference>
<dbReference type="AlphaFoldDB" id="A0A545SUV3"/>
<dbReference type="InterPro" id="IPR004161">
    <property type="entry name" value="EFTu-like_2"/>
</dbReference>
<dbReference type="RefSeq" id="WP_142852489.1">
    <property type="nucleotide sequence ID" value="NZ_FXWW01000001.1"/>
</dbReference>
<dbReference type="PANTHER" id="PTHR43721:SF22">
    <property type="entry name" value="ELONGATION FACTOR TU, MITOCHONDRIAL"/>
    <property type="match status" value="1"/>
</dbReference>
<organism evidence="3 4">
    <name type="scientific">Aliiroseovarius halocynthiae</name>
    <dbReference type="NCBI Taxonomy" id="985055"/>
    <lineage>
        <taxon>Bacteria</taxon>
        <taxon>Pseudomonadati</taxon>
        <taxon>Pseudomonadota</taxon>
        <taxon>Alphaproteobacteria</taxon>
        <taxon>Rhodobacterales</taxon>
        <taxon>Paracoccaceae</taxon>
        <taxon>Aliiroseovarius</taxon>
    </lineage>
</organism>
<evidence type="ECO:0000259" key="2">
    <source>
        <dbReference type="Pfam" id="PF03144"/>
    </source>
</evidence>
<keyword evidence="1" id="KW-0342">GTP-binding</keyword>
<gene>
    <name evidence="3" type="ORF">FIL88_03910</name>
</gene>
<protein>
    <recommendedName>
        <fullName evidence="2">Translation elongation factor EFTu-like domain-containing protein</fullName>
    </recommendedName>
</protein>
<dbReference type="PANTHER" id="PTHR43721">
    <property type="entry name" value="ELONGATION FACTOR TU-RELATED"/>
    <property type="match status" value="1"/>
</dbReference>
<evidence type="ECO:0000256" key="1">
    <source>
        <dbReference type="ARBA" id="ARBA00023134"/>
    </source>
</evidence>
<dbReference type="InterPro" id="IPR050055">
    <property type="entry name" value="EF-Tu_GTPase"/>
</dbReference>
<evidence type="ECO:0000313" key="4">
    <source>
        <dbReference type="Proteomes" id="UP000315816"/>
    </source>
</evidence>
<dbReference type="EMBL" id="VICH01000004">
    <property type="protein sequence ID" value="TQV68736.1"/>
    <property type="molecule type" value="Genomic_DNA"/>
</dbReference>
<dbReference type="GO" id="GO:0003746">
    <property type="term" value="F:translation elongation factor activity"/>
    <property type="evidence" value="ECO:0007669"/>
    <property type="project" value="TreeGrafter"/>
</dbReference>
<dbReference type="InterPro" id="IPR009000">
    <property type="entry name" value="Transl_B-barrel_sf"/>
</dbReference>
<sequence length="76" mass="8135">MMLIEGVHTIPGRGTVVSGRVEHGVINIGQPVEVIGLSNDGAELVVTGTQAFRKDVDERAWCVVFTPNCDPRCLSS</sequence>